<dbReference type="InterPro" id="IPR050834">
    <property type="entry name" value="Glycosyltransf_2"/>
</dbReference>
<feature type="compositionally biased region" description="Basic and acidic residues" evidence="1">
    <location>
        <begin position="940"/>
        <end position="954"/>
    </location>
</feature>
<gene>
    <name evidence="3" type="ORF">GCM10022288_13280</name>
</gene>
<dbReference type="PANTHER" id="PTHR43685">
    <property type="entry name" value="GLYCOSYLTRANSFERASE"/>
    <property type="match status" value="1"/>
</dbReference>
<feature type="transmembrane region" description="Helical" evidence="2">
    <location>
        <begin position="692"/>
        <end position="713"/>
    </location>
</feature>
<reference evidence="4" key="1">
    <citation type="journal article" date="2019" name="Int. J. Syst. Evol. Microbiol.">
        <title>The Global Catalogue of Microorganisms (GCM) 10K type strain sequencing project: providing services to taxonomists for standard genome sequencing and annotation.</title>
        <authorList>
            <consortium name="The Broad Institute Genomics Platform"/>
            <consortium name="The Broad Institute Genome Sequencing Center for Infectious Disease"/>
            <person name="Wu L."/>
            <person name="Ma J."/>
        </authorList>
    </citation>
    <scope>NUCLEOTIDE SEQUENCE [LARGE SCALE GENOMIC DNA]</scope>
    <source>
        <strain evidence="4">JCM 17593</strain>
    </source>
</reference>
<feature type="transmembrane region" description="Helical" evidence="2">
    <location>
        <begin position="437"/>
        <end position="458"/>
    </location>
</feature>
<keyword evidence="2" id="KW-0472">Membrane</keyword>
<feature type="transmembrane region" description="Helical" evidence="2">
    <location>
        <begin position="522"/>
        <end position="547"/>
    </location>
</feature>
<dbReference type="Pfam" id="PF13641">
    <property type="entry name" value="Glyco_tranf_2_3"/>
    <property type="match status" value="1"/>
</dbReference>
<protein>
    <recommendedName>
        <fullName evidence="5">Glycosyltransferase family 2 protein</fullName>
    </recommendedName>
</protein>
<evidence type="ECO:0000256" key="2">
    <source>
        <dbReference type="SAM" id="Phobius"/>
    </source>
</evidence>
<evidence type="ECO:0000313" key="3">
    <source>
        <dbReference type="EMBL" id="GAA4187829.1"/>
    </source>
</evidence>
<evidence type="ECO:0008006" key="5">
    <source>
        <dbReference type="Google" id="ProtNLM"/>
    </source>
</evidence>
<sequence>MLQTVTAIIVVRHGAARVQRTLESLRAQTRRPDSVVVIETGSDGDVTPEVAAFAPTQHLATKEKLSFPAAVAAALRAVEPPVHAEQWLWLLAQDTAPEPQALEQLLAVGEVSPSVAVTGPKLVEWDDRDRLRGFGLTMTRFGATVPLVDDELDQGQHDGASDVLGVHEAGMLVRHEVFTELGGLDLALPVVDGGLDFCVRVRLAGHRVVVAPGARVAIGGDGVVGPRLSQRTGAERVSHRQRRLAQLHRRLAYAPGVALALHWLTLVPLGFARAIAWLIAKRPGAVGGELAAAFQAAFADGQLATARRNVANAKRAGWAVIAPLRLPASELRRRRMLAREAALTAAHGEWRELDFFGSGGGWVLIAALAASVAVNGRLLGASALGGGGLLPLNTSVGQLWSGLGWGWRNVGVGFAGPSDPFQAVLALLGSLTFWQPSLSLVLLWFAAMPIAAIGAWVLAARFTRRPGIRAVFALAWAFAPPLLAALAAGRPAAVLAHVLLPWLIFAAVSARRSWSAAGATALLAAGVAACAPSLTPALALAWLVWTAASGRSVFRALFVPLPAIALFLPLVLTQLGAGHPLRIFADPGVPVPGPAAADWQLLLGFPGGATSGWQGLAHTLGWSTGALTVLLIVLVAPLMVLALLALFLRPTVRAGGALLGAFLGLATAAVASHSALQVSGAHSVRLWAGSGLSLYWLGLTGAALFALAALGGFSVGPAWVASVGAIAAVVPLAATGLLGSAAVISNPGGQLPAYVMAEAASEPRTATLVVTPGDTGEITAGVVHGSGETLEQQSTLESTEPSLSASNAELARLAVNLVSRSGFDAAADLKRFGISFVFLHTGQSPDVSQKAFGDRAATALDSDPLLARVGSTSNGTLWSTTKDIAPVALPDNPGGWRQPLIVLMLVVVFGVFALLAVPIGNTAAPRRRIRRPKGGGEAARVPEDPAEASDRPDPDLEQTAEPGVELEPAYAAVGGSDEETQL</sequence>
<evidence type="ECO:0000256" key="1">
    <source>
        <dbReference type="SAM" id="MobiDB-lite"/>
    </source>
</evidence>
<dbReference type="InterPro" id="IPR029044">
    <property type="entry name" value="Nucleotide-diphossugar_trans"/>
</dbReference>
<comment type="caution">
    <text evidence="3">The sequence shown here is derived from an EMBL/GenBank/DDBJ whole genome shotgun (WGS) entry which is preliminary data.</text>
</comment>
<dbReference type="EMBL" id="BAABBX010000010">
    <property type="protein sequence ID" value="GAA4187829.1"/>
    <property type="molecule type" value="Genomic_DNA"/>
</dbReference>
<feature type="transmembrane region" description="Helical" evidence="2">
    <location>
        <begin position="654"/>
        <end position="671"/>
    </location>
</feature>
<organism evidence="3 4">
    <name type="scientific">Gryllotalpicola kribbensis</name>
    <dbReference type="NCBI Taxonomy" id="993084"/>
    <lineage>
        <taxon>Bacteria</taxon>
        <taxon>Bacillati</taxon>
        <taxon>Actinomycetota</taxon>
        <taxon>Actinomycetes</taxon>
        <taxon>Micrococcales</taxon>
        <taxon>Microbacteriaceae</taxon>
        <taxon>Gryllotalpicola</taxon>
    </lineage>
</organism>
<feature type="transmembrane region" description="Helical" evidence="2">
    <location>
        <begin position="553"/>
        <end position="572"/>
    </location>
</feature>
<keyword evidence="4" id="KW-1185">Reference proteome</keyword>
<dbReference type="PANTHER" id="PTHR43685:SF3">
    <property type="entry name" value="SLR2126 PROTEIN"/>
    <property type="match status" value="1"/>
</dbReference>
<feature type="transmembrane region" description="Helical" evidence="2">
    <location>
        <begin position="900"/>
        <end position="920"/>
    </location>
</feature>
<feature type="transmembrane region" description="Helical" evidence="2">
    <location>
        <begin position="251"/>
        <end position="272"/>
    </location>
</feature>
<evidence type="ECO:0000313" key="4">
    <source>
        <dbReference type="Proteomes" id="UP001500213"/>
    </source>
</evidence>
<keyword evidence="2" id="KW-1133">Transmembrane helix</keyword>
<accession>A0ABP8AQS7</accession>
<dbReference type="Proteomes" id="UP001500213">
    <property type="component" value="Unassembled WGS sequence"/>
</dbReference>
<dbReference type="RefSeq" id="WP_344775111.1">
    <property type="nucleotide sequence ID" value="NZ_BAABBX010000010.1"/>
</dbReference>
<dbReference type="SUPFAM" id="SSF53448">
    <property type="entry name" value="Nucleotide-diphospho-sugar transferases"/>
    <property type="match status" value="1"/>
</dbReference>
<feature type="transmembrane region" description="Helical" evidence="2">
    <location>
        <begin position="470"/>
        <end position="488"/>
    </location>
</feature>
<proteinExistence type="predicted"/>
<feature type="region of interest" description="Disordered" evidence="1">
    <location>
        <begin position="927"/>
        <end position="982"/>
    </location>
</feature>
<feature type="transmembrane region" description="Helical" evidence="2">
    <location>
        <begin position="719"/>
        <end position="744"/>
    </location>
</feature>
<feature type="transmembrane region" description="Helical" evidence="2">
    <location>
        <begin position="355"/>
        <end position="374"/>
    </location>
</feature>
<keyword evidence="2" id="KW-0812">Transmembrane</keyword>
<dbReference type="Gene3D" id="3.90.550.10">
    <property type="entry name" value="Spore Coat Polysaccharide Biosynthesis Protein SpsA, Chain A"/>
    <property type="match status" value="1"/>
</dbReference>
<feature type="transmembrane region" description="Helical" evidence="2">
    <location>
        <begin position="626"/>
        <end position="648"/>
    </location>
</feature>
<name>A0ABP8AQS7_9MICO</name>